<accession>A0A1H8G4I3</accession>
<dbReference type="STRING" id="215200.SAMN05216454_10364"/>
<dbReference type="EMBL" id="FODF01000003">
    <property type="protein sequence ID" value="SEN39001.1"/>
    <property type="molecule type" value="Genomic_DNA"/>
</dbReference>
<sequence length="365" mass="43110">MKRSRRAKRLLYIGFSLVIILGIASYSHFKSNRHDEYASIQKPLEDKSAIKNGVVVNDEKDKEDIKVKKFEKITKNKKEKTKNHKYPYYTLGDIGDAKYRMPKVIDPMPPTGMTVDNIDETPDGINRNVVNVPFNKYVIFYPQHQDDEVLWAGSAIRYAVRTRGADHVFIALVSSGTGHKVFKEEEFKGMTLKEKAEYRNREFLDSCKHLGIPRKNIFFLYKQRDDWKTDFNLEREFALKMESKYKSVTHITHSYKYDDHFMHRANGETLYKLWVNGDIKDLRFYIKPFLLEYVDASLNNLNVYSVYNKEDYDRIRNACRAYKYINPAMYRAGIGYKTDYMSFDKLVYNKEERSFIIIQNNKIKG</sequence>
<dbReference type="Gene3D" id="3.40.50.10320">
    <property type="entry name" value="LmbE-like"/>
    <property type="match status" value="1"/>
</dbReference>
<dbReference type="Proteomes" id="UP000199512">
    <property type="component" value="Unassembled WGS sequence"/>
</dbReference>
<protein>
    <submittedName>
        <fullName evidence="1">GlcNAc-PI de-N-acetylase</fullName>
    </submittedName>
</protein>
<proteinExistence type="predicted"/>
<dbReference type="Pfam" id="PF02585">
    <property type="entry name" value="PIG-L"/>
    <property type="match status" value="1"/>
</dbReference>
<reference evidence="1 2" key="1">
    <citation type="submission" date="2016-10" db="EMBL/GenBank/DDBJ databases">
        <authorList>
            <person name="de Groot N.N."/>
        </authorList>
    </citation>
    <scope>NUCLEOTIDE SEQUENCE [LARGE SCALE GENOMIC DNA]</scope>
    <source>
        <strain evidence="1 2">Calf135</strain>
    </source>
</reference>
<dbReference type="RefSeq" id="WP_242938897.1">
    <property type="nucleotide sequence ID" value="NZ_FODF01000003.1"/>
</dbReference>
<dbReference type="AlphaFoldDB" id="A0A1H8G4I3"/>
<organism evidence="1 2">
    <name type="scientific">Peptostreptococcus russellii</name>
    <dbReference type="NCBI Taxonomy" id="215200"/>
    <lineage>
        <taxon>Bacteria</taxon>
        <taxon>Bacillati</taxon>
        <taxon>Bacillota</taxon>
        <taxon>Clostridia</taxon>
        <taxon>Peptostreptococcales</taxon>
        <taxon>Peptostreptococcaceae</taxon>
        <taxon>Peptostreptococcus</taxon>
    </lineage>
</organism>
<keyword evidence="2" id="KW-1185">Reference proteome</keyword>
<gene>
    <name evidence="1" type="ORF">SAMN05216454_10364</name>
</gene>
<name>A0A1H8G4I3_9FIRM</name>
<dbReference type="InterPro" id="IPR003737">
    <property type="entry name" value="GlcNAc_PI_deacetylase-related"/>
</dbReference>
<evidence type="ECO:0000313" key="2">
    <source>
        <dbReference type="Proteomes" id="UP000199512"/>
    </source>
</evidence>
<dbReference type="SUPFAM" id="SSF102588">
    <property type="entry name" value="LmbE-like"/>
    <property type="match status" value="1"/>
</dbReference>
<evidence type="ECO:0000313" key="1">
    <source>
        <dbReference type="EMBL" id="SEN39001.1"/>
    </source>
</evidence>
<dbReference type="InterPro" id="IPR024078">
    <property type="entry name" value="LmbE-like_dom_sf"/>
</dbReference>